<reference evidence="2 3" key="1">
    <citation type="submission" date="2020-11" db="EMBL/GenBank/DDBJ databases">
        <authorList>
            <person name="Wallbank WR R."/>
            <person name="Pardo Diaz C."/>
            <person name="Kozak K."/>
            <person name="Martin S."/>
            <person name="Jiggins C."/>
            <person name="Moest M."/>
            <person name="Warren A I."/>
            <person name="Generalovic N T."/>
            <person name="Byers J.R.P. K."/>
            <person name="Montejo-Kovacevich G."/>
            <person name="Yen C E."/>
        </authorList>
    </citation>
    <scope>NUCLEOTIDE SEQUENCE [LARGE SCALE GENOMIC DNA]</scope>
</reference>
<protein>
    <submittedName>
        <fullName evidence="2">Uncharacterized protein</fullName>
    </submittedName>
</protein>
<dbReference type="InParanoid" id="A0A7R8USC5"/>
<dbReference type="AlphaFoldDB" id="A0A7R8USC5"/>
<evidence type="ECO:0000313" key="2">
    <source>
        <dbReference type="EMBL" id="CAD7086148.1"/>
    </source>
</evidence>
<keyword evidence="1" id="KW-0732">Signal</keyword>
<keyword evidence="3" id="KW-1185">Reference proteome</keyword>
<name>A0A7R8USC5_HERIL</name>
<accession>A0A7R8USC5</accession>
<gene>
    <name evidence="2" type="ORF">HERILL_LOCUS8942</name>
</gene>
<proteinExistence type="predicted"/>
<feature type="chain" id="PRO_5030532437" evidence="1">
    <location>
        <begin position="22"/>
        <end position="153"/>
    </location>
</feature>
<evidence type="ECO:0000313" key="3">
    <source>
        <dbReference type="Proteomes" id="UP000594454"/>
    </source>
</evidence>
<evidence type="ECO:0000256" key="1">
    <source>
        <dbReference type="SAM" id="SignalP"/>
    </source>
</evidence>
<feature type="signal peptide" evidence="1">
    <location>
        <begin position="1"/>
        <end position="21"/>
    </location>
</feature>
<dbReference type="Proteomes" id="UP000594454">
    <property type="component" value="Chromosome 3"/>
</dbReference>
<sequence length="153" mass="16768">MAKIIYLLIVILSSVILSTVCQRLRNRPLLANVNSRLGPPEDKSVTEAPMVDMKQNSSTTTADNPTVLVQTANSVNSDGSFEFNSHDPKIDIYIKGSLKEINGVMSIVIDGTYDNKIDNVAFHFSGNEKEGFTVEPLYLTTHILPKTVTTLLG</sequence>
<organism evidence="2 3">
    <name type="scientific">Hermetia illucens</name>
    <name type="common">Black soldier fly</name>
    <dbReference type="NCBI Taxonomy" id="343691"/>
    <lineage>
        <taxon>Eukaryota</taxon>
        <taxon>Metazoa</taxon>
        <taxon>Ecdysozoa</taxon>
        <taxon>Arthropoda</taxon>
        <taxon>Hexapoda</taxon>
        <taxon>Insecta</taxon>
        <taxon>Pterygota</taxon>
        <taxon>Neoptera</taxon>
        <taxon>Endopterygota</taxon>
        <taxon>Diptera</taxon>
        <taxon>Brachycera</taxon>
        <taxon>Stratiomyomorpha</taxon>
        <taxon>Stratiomyidae</taxon>
        <taxon>Hermetiinae</taxon>
        <taxon>Hermetia</taxon>
    </lineage>
</organism>
<dbReference type="EMBL" id="LR899011">
    <property type="protein sequence ID" value="CAD7086148.1"/>
    <property type="molecule type" value="Genomic_DNA"/>
</dbReference>